<accession>A0A1J0GJG6</accession>
<dbReference type="STRING" id="1552.A7L45_16405"/>
<keyword evidence="2" id="KW-1185">Reference proteome</keyword>
<gene>
    <name evidence="1" type="ORF">A7L45_16405</name>
</gene>
<dbReference type="AlphaFoldDB" id="A0A1J0GJG6"/>
<dbReference type="EMBL" id="CP015756">
    <property type="protein sequence ID" value="APC41546.1"/>
    <property type="molecule type" value="Genomic_DNA"/>
</dbReference>
<evidence type="ECO:0000313" key="2">
    <source>
        <dbReference type="Proteomes" id="UP000182569"/>
    </source>
</evidence>
<dbReference type="KEGG" id="ceu:A7L45_16405"/>
<reference evidence="2" key="1">
    <citation type="journal article" date="2016" name="Front. Microbiol.">
        <title>Complete Genome Sequence of Clostridium estertheticum DSM 8809, a Microbe Identified in Spoiled Vacuum Packed Beef.</title>
        <authorList>
            <person name="Yu Z."/>
            <person name="Gunn L."/>
            <person name="Brennan E."/>
            <person name="Reid R."/>
            <person name="Wall P.G."/>
            <person name="Gaora O.P."/>
            <person name="Hurley D."/>
            <person name="Bolton D."/>
            <person name="Fanning S."/>
        </authorList>
    </citation>
    <scope>NUCLEOTIDE SEQUENCE [LARGE SCALE GENOMIC DNA]</scope>
    <source>
        <strain evidence="2">DSM 8809</strain>
    </source>
</reference>
<protein>
    <submittedName>
        <fullName evidence="1">Uncharacterized protein</fullName>
    </submittedName>
</protein>
<dbReference type="RefSeq" id="WP_071613838.1">
    <property type="nucleotide sequence ID" value="NZ_CP015756.1"/>
</dbReference>
<sequence>MEQIFIRVKTVKNGVVNIFDKNIMESTDDERFTWYTSISKGQIADILEKFIENKMVEENKK</sequence>
<name>A0A1J0GJG6_9CLOT</name>
<organism evidence="1 2">
    <name type="scientific">Clostridium estertheticum subsp. estertheticum</name>
    <dbReference type="NCBI Taxonomy" id="1552"/>
    <lineage>
        <taxon>Bacteria</taxon>
        <taxon>Bacillati</taxon>
        <taxon>Bacillota</taxon>
        <taxon>Clostridia</taxon>
        <taxon>Eubacteriales</taxon>
        <taxon>Clostridiaceae</taxon>
        <taxon>Clostridium</taxon>
    </lineage>
</organism>
<proteinExistence type="predicted"/>
<evidence type="ECO:0000313" key="1">
    <source>
        <dbReference type="EMBL" id="APC41546.1"/>
    </source>
</evidence>
<dbReference type="Proteomes" id="UP000182569">
    <property type="component" value="Chromosome"/>
</dbReference>